<dbReference type="EMBL" id="HBUE01179474">
    <property type="protein sequence ID" value="CAG6519443.1"/>
    <property type="molecule type" value="Transcribed_RNA"/>
</dbReference>
<proteinExistence type="predicted"/>
<dbReference type="EMBL" id="HBUE01285058">
    <property type="protein sequence ID" value="CAG6570994.1"/>
    <property type="molecule type" value="Transcribed_RNA"/>
</dbReference>
<dbReference type="EMBL" id="HBUE01179477">
    <property type="protein sequence ID" value="CAG6519449.1"/>
    <property type="molecule type" value="Transcribed_RNA"/>
</dbReference>
<reference evidence="1" key="1">
    <citation type="submission" date="2021-05" db="EMBL/GenBank/DDBJ databases">
        <authorList>
            <person name="Alioto T."/>
            <person name="Alioto T."/>
            <person name="Gomez Garrido J."/>
        </authorList>
    </citation>
    <scope>NUCLEOTIDE SEQUENCE</scope>
</reference>
<accession>A0A8D8NMT8</accession>
<dbReference type="EMBL" id="HBUE01179475">
    <property type="protein sequence ID" value="CAG6519445.1"/>
    <property type="molecule type" value="Transcribed_RNA"/>
</dbReference>
<dbReference type="EMBL" id="HBUE01179476">
    <property type="protein sequence ID" value="CAG6519447.1"/>
    <property type="molecule type" value="Transcribed_RNA"/>
</dbReference>
<dbReference type="AlphaFoldDB" id="A0A8D8NMT8"/>
<name>A0A8D8NMT8_CULPI</name>
<dbReference type="EMBL" id="HBUE01285060">
    <property type="protein sequence ID" value="CAG6570998.1"/>
    <property type="molecule type" value="Transcribed_RNA"/>
</dbReference>
<organism evidence="1">
    <name type="scientific">Culex pipiens</name>
    <name type="common">House mosquito</name>
    <dbReference type="NCBI Taxonomy" id="7175"/>
    <lineage>
        <taxon>Eukaryota</taxon>
        <taxon>Metazoa</taxon>
        <taxon>Ecdysozoa</taxon>
        <taxon>Arthropoda</taxon>
        <taxon>Hexapoda</taxon>
        <taxon>Insecta</taxon>
        <taxon>Pterygota</taxon>
        <taxon>Neoptera</taxon>
        <taxon>Endopterygota</taxon>
        <taxon>Diptera</taxon>
        <taxon>Nematocera</taxon>
        <taxon>Culicoidea</taxon>
        <taxon>Culicidae</taxon>
        <taxon>Culicinae</taxon>
        <taxon>Culicini</taxon>
        <taxon>Culex</taxon>
        <taxon>Culex</taxon>
    </lineage>
</organism>
<protein>
    <submittedName>
        <fullName evidence="1">(northern house mosquito) hypothetical protein</fullName>
    </submittedName>
</protein>
<dbReference type="EMBL" id="HBUE01285059">
    <property type="protein sequence ID" value="CAG6570996.1"/>
    <property type="molecule type" value="Transcribed_RNA"/>
</dbReference>
<dbReference type="EMBL" id="HBUE01285061">
    <property type="protein sequence ID" value="CAG6571000.1"/>
    <property type="molecule type" value="Transcribed_RNA"/>
</dbReference>
<sequence>MVEVAPPGTSGLAHGVVSAMVVASGPAPGVDSGTLAPTATVAAADGHPVPAVTAETRVAIATEAAATEGAAAAVAAADGSVQGLRLAVGVATKGSKPGYL</sequence>
<evidence type="ECO:0000313" key="1">
    <source>
        <dbReference type="EMBL" id="CAG6570996.1"/>
    </source>
</evidence>